<evidence type="ECO:0000256" key="1">
    <source>
        <dbReference type="SAM" id="Coils"/>
    </source>
</evidence>
<evidence type="ECO:0000313" key="3">
    <source>
        <dbReference type="EMBL" id="KAB2332612.1"/>
    </source>
</evidence>
<feature type="transmembrane region" description="Helical" evidence="2">
    <location>
        <begin position="248"/>
        <end position="269"/>
    </location>
</feature>
<keyword evidence="2" id="KW-0812">Transmembrane</keyword>
<dbReference type="AlphaFoldDB" id="A0A7V7UUZ0"/>
<sequence>MSVLDKEKVDLEYTEAIQELQSLYDDLFYEELKGKINEILLDFRDNQHNLEDKLKKSTDASNGFLRVIQEDLEKHITQKHNDTLTNISNWIQQLNKFTNTRFDQQTLLVKEQMKQEQEERESSIQAFDQWKDQLSKRLDKEIATIEKHANNLVEQVNASKETLSGIVTSNQTEIKSLLQTIREDLIHQIKQIEELTLKELEQLQQKELATREEIEQLRQKITDMNEQSESRIHILSNNVEKRLDKNKILLFSIIGTQAGMIILGLAAYFSSNI</sequence>
<feature type="coiled-coil region" evidence="1">
    <location>
        <begin position="113"/>
        <end position="155"/>
    </location>
</feature>
<proteinExistence type="predicted"/>
<accession>A0A7V7UUZ0</accession>
<name>A0A7V7UUZ0_9BACI</name>
<dbReference type="Proteomes" id="UP000441354">
    <property type="component" value="Unassembled WGS sequence"/>
</dbReference>
<dbReference type="OrthoDB" id="9920516at2"/>
<keyword evidence="2" id="KW-0472">Membrane</keyword>
<keyword evidence="2" id="KW-1133">Transmembrane helix</keyword>
<organism evidence="3 4">
    <name type="scientific">Bacillus mesophilum</name>
    <dbReference type="NCBI Taxonomy" id="1071718"/>
    <lineage>
        <taxon>Bacteria</taxon>
        <taxon>Bacillati</taxon>
        <taxon>Bacillota</taxon>
        <taxon>Bacilli</taxon>
        <taxon>Bacillales</taxon>
        <taxon>Bacillaceae</taxon>
        <taxon>Bacillus</taxon>
    </lineage>
</organism>
<reference evidence="3 4" key="1">
    <citation type="journal article" date="2014" name="Arch. Microbiol.">
        <title>Bacillus mesophilum sp. nov., strain IITR-54T, a novel 4-chlorobiphenyl dechlorinating bacterium.</title>
        <authorList>
            <person name="Manickam N."/>
            <person name="Singh N.K."/>
            <person name="Bajaj A."/>
            <person name="Kumar R.M."/>
            <person name="Kaur G."/>
            <person name="Kaur N."/>
            <person name="Bala M."/>
            <person name="Kumar A."/>
            <person name="Mayilraj S."/>
        </authorList>
    </citation>
    <scope>NUCLEOTIDE SEQUENCE [LARGE SCALE GENOMIC DNA]</scope>
    <source>
        <strain evidence="3 4">IITR-54</strain>
    </source>
</reference>
<gene>
    <name evidence="3" type="ORF">F7732_11000</name>
</gene>
<evidence type="ECO:0000256" key="2">
    <source>
        <dbReference type="SAM" id="Phobius"/>
    </source>
</evidence>
<dbReference type="RefSeq" id="WP_151573911.1">
    <property type="nucleotide sequence ID" value="NZ_WBOT01000003.1"/>
</dbReference>
<dbReference type="SUPFAM" id="SSF58113">
    <property type="entry name" value="Apolipoprotein A-I"/>
    <property type="match status" value="1"/>
</dbReference>
<comment type="caution">
    <text evidence="3">The sequence shown here is derived from an EMBL/GenBank/DDBJ whole genome shotgun (WGS) entry which is preliminary data.</text>
</comment>
<feature type="coiled-coil region" evidence="1">
    <location>
        <begin position="186"/>
        <end position="231"/>
    </location>
</feature>
<keyword evidence="1" id="KW-0175">Coiled coil</keyword>
<protein>
    <submittedName>
        <fullName evidence="3">Uncharacterized protein</fullName>
    </submittedName>
</protein>
<evidence type="ECO:0000313" key="4">
    <source>
        <dbReference type="Proteomes" id="UP000441354"/>
    </source>
</evidence>
<dbReference type="EMBL" id="WBOT01000003">
    <property type="protein sequence ID" value="KAB2332612.1"/>
    <property type="molecule type" value="Genomic_DNA"/>
</dbReference>
<keyword evidence="4" id="KW-1185">Reference proteome</keyword>